<comment type="caution">
    <text evidence="3">The sequence shown here is derived from an EMBL/GenBank/DDBJ whole genome shotgun (WGS) entry which is preliminary data.</text>
</comment>
<evidence type="ECO:0000256" key="1">
    <source>
        <dbReference type="SAM" id="MobiDB-lite"/>
    </source>
</evidence>
<name>A0A4T0J416_WALIC</name>
<gene>
    <name evidence="3" type="ORF">E3P86_02791</name>
</gene>
<keyword evidence="2" id="KW-0812">Transmembrane</keyword>
<protein>
    <submittedName>
        <fullName evidence="3">Uncharacterized protein</fullName>
    </submittedName>
</protein>
<feature type="region of interest" description="Disordered" evidence="1">
    <location>
        <begin position="67"/>
        <end position="106"/>
    </location>
</feature>
<sequence length="172" mass="18203">MRREIGNKGIKSVNRVRERRDMWYKGEDGSSVVVSPGEETGYTAQAAVTPTDGRTVLNGLPTSLEYGAEGAVGGGSNGDSSSNSNSNTSSNTHSLGPHSPSASSSSALTAGPIVGIVVGVVAFTLIVLLVLGKWRRRASRRRVDAYARAAGIARTQPHWRGPSSEVKRKRKQ</sequence>
<feature type="compositionally biased region" description="Low complexity" evidence="1">
    <location>
        <begin position="78"/>
        <end position="106"/>
    </location>
</feature>
<keyword evidence="2" id="KW-0472">Membrane</keyword>
<evidence type="ECO:0000313" key="3">
    <source>
        <dbReference type="EMBL" id="TIB34601.1"/>
    </source>
</evidence>
<dbReference type="EMBL" id="SPOI01000160">
    <property type="protein sequence ID" value="TIB34601.1"/>
    <property type="molecule type" value="Genomic_DNA"/>
</dbReference>
<dbReference type="Proteomes" id="UP000310689">
    <property type="component" value="Unassembled WGS sequence"/>
</dbReference>
<reference evidence="3 4" key="1">
    <citation type="submission" date="2019-03" db="EMBL/GenBank/DDBJ databases">
        <title>Sequencing 23 genomes of Wallemia ichthyophaga.</title>
        <authorList>
            <person name="Gostincar C."/>
        </authorList>
    </citation>
    <scope>NUCLEOTIDE SEQUENCE [LARGE SCALE GENOMIC DNA]</scope>
    <source>
        <strain evidence="3 4">EXF-6200</strain>
    </source>
</reference>
<dbReference type="AlphaFoldDB" id="A0A4T0J416"/>
<accession>A0A4T0J416</accession>
<keyword evidence="2" id="KW-1133">Transmembrane helix</keyword>
<organism evidence="3 4">
    <name type="scientific">Wallemia ichthyophaga</name>
    <dbReference type="NCBI Taxonomy" id="245174"/>
    <lineage>
        <taxon>Eukaryota</taxon>
        <taxon>Fungi</taxon>
        <taxon>Dikarya</taxon>
        <taxon>Basidiomycota</taxon>
        <taxon>Wallemiomycotina</taxon>
        <taxon>Wallemiomycetes</taxon>
        <taxon>Wallemiales</taxon>
        <taxon>Wallemiaceae</taxon>
        <taxon>Wallemia</taxon>
    </lineage>
</organism>
<proteinExistence type="predicted"/>
<feature type="transmembrane region" description="Helical" evidence="2">
    <location>
        <begin position="110"/>
        <end position="132"/>
    </location>
</feature>
<evidence type="ECO:0000313" key="4">
    <source>
        <dbReference type="Proteomes" id="UP000310689"/>
    </source>
</evidence>
<evidence type="ECO:0000256" key="2">
    <source>
        <dbReference type="SAM" id="Phobius"/>
    </source>
</evidence>